<dbReference type="EMBL" id="VJZA01000111">
    <property type="protein sequence ID" value="TVT15844.1"/>
    <property type="molecule type" value="Genomic_DNA"/>
</dbReference>
<feature type="region of interest" description="Disordered" evidence="1">
    <location>
        <begin position="398"/>
        <end position="435"/>
    </location>
</feature>
<protein>
    <submittedName>
        <fullName evidence="4">MCE family protein</fullName>
    </submittedName>
</protein>
<keyword evidence="2" id="KW-1133">Transmembrane helix</keyword>
<dbReference type="AlphaFoldDB" id="A0A557ZV02"/>
<dbReference type="Proteomes" id="UP000318578">
    <property type="component" value="Unassembled WGS sequence"/>
</dbReference>
<name>A0A557ZV02_9PSEU</name>
<keyword evidence="2" id="KW-0472">Membrane</keyword>
<dbReference type="PANTHER" id="PTHR33371:SF4">
    <property type="entry name" value="INTERMEMBRANE PHOSPHOLIPID TRANSPORT SYSTEM BINDING PROTEIN MLAD"/>
    <property type="match status" value="1"/>
</dbReference>
<proteinExistence type="predicted"/>
<reference evidence="4 5" key="1">
    <citation type="submission" date="2019-07" db="EMBL/GenBank/DDBJ databases">
        <title>New species of Amycolatopsis and Streptomyces.</title>
        <authorList>
            <person name="Duangmal K."/>
            <person name="Teo W.F.A."/>
            <person name="Lipun K."/>
        </authorList>
    </citation>
    <scope>NUCLEOTIDE SEQUENCE [LARGE SCALE GENOMIC DNA]</scope>
    <source>
        <strain evidence="4 5">JCM 30562</strain>
    </source>
</reference>
<dbReference type="RefSeq" id="WP_144644966.1">
    <property type="nucleotide sequence ID" value="NZ_BNAX01000029.1"/>
</dbReference>
<evidence type="ECO:0000313" key="4">
    <source>
        <dbReference type="EMBL" id="TVT15844.1"/>
    </source>
</evidence>
<feature type="transmembrane region" description="Helical" evidence="2">
    <location>
        <begin position="12"/>
        <end position="31"/>
    </location>
</feature>
<gene>
    <name evidence="4" type="ORF">FNH06_35600</name>
</gene>
<organism evidence="4 5">
    <name type="scientific">Amycolatopsis acidiphila</name>
    <dbReference type="NCBI Taxonomy" id="715473"/>
    <lineage>
        <taxon>Bacteria</taxon>
        <taxon>Bacillati</taxon>
        <taxon>Actinomycetota</taxon>
        <taxon>Actinomycetes</taxon>
        <taxon>Pseudonocardiales</taxon>
        <taxon>Pseudonocardiaceae</taxon>
        <taxon>Amycolatopsis</taxon>
    </lineage>
</organism>
<evidence type="ECO:0000259" key="3">
    <source>
        <dbReference type="Pfam" id="PF02470"/>
    </source>
</evidence>
<sequence length="435" mass="45296">MRAKPQTRRDFRSVVAGGVVVVVIAVALYIASTAQTGLPFAPTTTVKAEISEVHTLAVNDEVRENSKRIGRVSAIDYVNGKALVTMELDGHQDVYNDATAAIWDASTLAMKFVELDVGTPQTGELGDKVISAQHTSGSADLQQLLGVLDPDTRSHAAGAVRELGGGVAGHSDDIHDFAGAAPNLLNDLNTVSGALASDQTNLPAVLRSARDLTSRFTGREQQLTALMNQADSTLRAFVADNGQPLQEALAKAPATLQNVRGALDSLDAPLADLQSAMKTVQPGADALGQATPDLRGVLREGVPVLGKVPGVADQANPAIDDLRDTFADARPLAPRLTEALTDLATPLGVLAPYGPEIAQFFVRGHSFVSEGPAPGIRYARLSPNVDVTTVTGGLLSSGNYPIDQYPAPGQATNDRATQGLPPGLPPALPNKGGAR</sequence>
<dbReference type="PANTHER" id="PTHR33371">
    <property type="entry name" value="INTERMEMBRANE PHOSPHOLIPID TRANSPORT SYSTEM BINDING PROTEIN MLAD-RELATED"/>
    <property type="match status" value="1"/>
</dbReference>
<evidence type="ECO:0000256" key="2">
    <source>
        <dbReference type="SAM" id="Phobius"/>
    </source>
</evidence>
<evidence type="ECO:0000313" key="5">
    <source>
        <dbReference type="Proteomes" id="UP000318578"/>
    </source>
</evidence>
<dbReference type="InterPro" id="IPR052336">
    <property type="entry name" value="MlaD_Phospholipid_Transporter"/>
</dbReference>
<evidence type="ECO:0000256" key="1">
    <source>
        <dbReference type="SAM" id="MobiDB-lite"/>
    </source>
</evidence>
<accession>A0A557ZV02</accession>
<dbReference type="OrthoDB" id="5241393at2"/>
<keyword evidence="2" id="KW-0812">Transmembrane</keyword>
<comment type="caution">
    <text evidence="4">The sequence shown here is derived from an EMBL/GenBank/DDBJ whole genome shotgun (WGS) entry which is preliminary data.</text>
</comment>
<dbReference type="Pfam" id="PF02470">
    <property type="entry name" value="MlaD"/>
    <property type="match status" value="1"/>
</dbReference>
<keyword evidence="5" id="KW-1185">Reference proteome</keyword>
<dbReference type="InterPro" id="IPR003399">
    <property type="entry name" value="Mce/MlaD"/>
</dbReference>
<feature type="domain" description="Mce/MlaD" evidence="3">
    <location>
        <begin position="43"/>
        <end position="118"/>
    </location>
</feature>